<reference evidence="1" key="2">
    <citation type="submission" date="2021-01" db="EMBL/GenBank/DDBJ databases">
        <authorList>
            <person name="Schikora-Tamarit M.A."/>
        </authorList>
    </citation>
    <scope>NUCLEOTIDE SEQUENCE</scope>
    <source>
        <strain evidence="1">CBS2887</strain>
    </source>
</reference>
<reference evidence="1" key="1">
    <citation type="journal article" date="2021" name="Open Biol.">
        <title>Shared evolutionary footprints suggest mitochondrial oxidative damage underlies multiple complex I losses in fungi.</title>
        <authorList>
            <person name="Schikora-Tamarit M.A."/>
            <person name="Marcet-Houben M."/>
            <person name="Nosek J."/>
            <person name="Gabaldon T."/>
        </authorList>
    </citation>
    <scope>NUCLEOTIDE SEQUENCE</scope>
    <source>
        <strain evidence="1">CBS2887</strain>
    </source>
</reference>
<gene>
    <name evidence="1" type="ORF">WICPIJ_009528</name>
</gene>
<sequence>MIWKTEGRITVGVLTPALDWCKDLKISSAYVITCLSLQLIASTMLSNSNSVGDLVDNWSVCKVWKILSVSDWRNSLNLECLVRSASFNKLLNFSKVGITAFKSSKS</sequence>
<keyword evidence="2" id="KW-1185">Reference proteome</keyword>
<comment type="caution">
    <text evidence="1">The sequence shown here is derived from an EMBL/GenBank/DDBJ whole genome shotgun (WGS) entry which is preliminary data.</text>
</comment>
<accession>A0A9P8TDJ6</accession>
<dbReference type="EMBL" id="JAEUBG010005498">
    <property type="protein sequence ID" value="KAH3674570.1"/>
    <property type="molecule type" value="Genomic_DNA"/>
</dbReference>
<protein>
    <submittedName>
        <fullName evidence="1">Uncharacterized protein</fullName>
    </submittedName>
</protein>
<name>A0A9P8TDJ6_WICPI</name>
<dbReference type="Proteomes" id="UP000774326">
    <property type="component" value="Unassembled WGS sequence"/>
</dbReference>
<evidence type="ECO:0000313" key="1">
    <source>
        <dbReference type="EMBL" id="KAH3674570.1"/>
    </source>
</evidence>
<evidence type="ECO:0000313" key="2">
    <source>
        <dbReference type="Proteomes" id="UP000774326"/>
    </source>
</evidence>
<dbReference type="AlphaFoldDB" id="A0A9P8TDJ6"/>
<proteinExistence type="predicted"/>
<organism evidence="1 2">
    <name type="scientific">Wickerhamomyces pijperi</name>
    <name type="common">Yeast</name>
    <name type="synonym">Pichia pijperi</name>
    <dbReference type="NCBI Taxonomy" id="599730"/>
    <lineage>
        <taxon>Eukaryota</taxon>
        <taxon>Fungi</taxon>
        <taxon>Dikarya</taxon>
        <taxon>Ascomycota</taxon>
        <taxon>Saccharomycotina</taxon>
        <taxon>Saccharomycetes</taxon>
        <taxon>Phaffomycetales</taxon>
        <taxon>Wickerhamomycetaceae</taxon>
        <taxon>Wickerhamomyces</taxon>
    </lineage>
</organism>